<dbReference type="RefSeq" id="WP_058478843.1">
    <property type="nucleotide sequence ID" value="NZ_CAAAIO010000028.1"/>
</dbReference>
<name>A0A378L6A8_9GAMM</name>
<proteinExistence type="predicted"/>
<dbReference type="Proteomes" id="UP000255110">
    <property type="component" value="Unassembled WGS sequence"/>
</dbReference>
<dbReference type="STRING" id="460.Lstg_3411"/>
<evidence type="ECO:0000313" key="3">
    <source>
        <dbReference type="EMBL" id="STY21452.1"/>
    </source>
</evidence>
<reference evidence="2 4" key="1">
    <citation type="submission" date="2015-11" db="EMBL/GenBank/DDBJ databases">
        <title>Genomic analysis of 38 Legionella species identifies large and diverse effector repertoires.</title>
        <authorList>
            <person name="Burstein D."/>
            <person name="Amaro F."/>
            <person name="Zusman T."/>
            <person name="Lifshitz Z."/>
            <person name="Cohen O."/>
            <person name="Gilbert J.A."/>
            <person name="Pupko T."/>
            <person name="Shuman H.A."/>
            <person name="Segal G."/>
        </authorList>
    </citation>
    <scope>NUCLEOTIDE SEQUENCE [LARGE SCALE GENOMIC DNA]</scope>
    <source>
        <strain evidence="2 4">SC-18-C9</strain>
    </source>
</reference>
<feature type="compositionally biased region" description="Low complexity" evidence="1">
    <location>
        <begin position="823"/>
        <end position="834"/>
    </location>
</feature>
<sequence length="882" mass="100833">MPTQEAHDNLIAEIGQIKTTEKHKLILELIHQKQYNKALLHGCENCVTEDTALTELLTVLIRSREALSLDVNIKENGFSPIDYTIVNQNYTLHFLLEKANANANKLLKPVWMQLLSQAVYKIAAHSNAEYMKACTSIDALFNKLPLKNEFLTDQENAQSDIKRLICLLHIIRHLAHYHKNLHDSTFVECQLSPFEREVLYYQRIDYIRECMTKFSIIISNLSGSLRGKYKTLLAPLSWITLEQLGGATAKTSPNMIFLLSLEKKLTDLHFDDAEQSLFQENSEREELIEEAIPSVLSELDALNVFFTSLLTKELQPTALTTVRPLVLPNVKAITRYFLETKYLIDLLNLVNYFDRETYDQKGVDTFSSGIKILISTSSPSEQYRRRLDLSTKAGQHAMLRRFQRIGELLTGKKSDFTEFDETIDFRALIAIRDGICHQDEGNNKFIIDNLLKDKGRLEKMATVEMYSLFVRVMKFIEARQKIYGTYKEDPKNYWARVLKAEQERFQVAQEKAKGKEEVVVEASERRISQQEEDEFFTLFNGLLKQGLVTIPDQQEIITECRALFDGTTDVPNKKRLGEIVQPFAKLKKTEHESHYKRMAQILLNVAAKPRTTEAERQQKRMQEKATANLRKLKRENVFVGLDHMRQLARQFTAPPALEHTLTPLKRVNAAIEALSNMHEFLEECGYLIHGQPQKNMQECDLYHARHGQPDLVQLLVSNHQLSDALEYNAGQLLQHLDTIKGYTEAQVSKYLTVRYESLRNLRNYIEHGDPLTETQDFDLNKDSPSAFHHQKVLAPKIIELIFELLPDLLQIKEAMTRNRTLQAPPGSAPVGAVATEKTESSGTPESAKKLSVLVSKSIFNHSTAAMEAEDSPSAAYDTLGYA</sequence>
<evidence type="ECO:0000256" key="1">
    <source>
        <dbReference type="SAM" id="MobiDB-lite"/>
    </source>
</evidence>
<protein>
    <submittedName>
        <fullName evidence="3">Uncharacterized protein</fullName>
    </submittedName>
</protein>
<keyword evidence="4" id="KW-1185">Reference proteome</keyword>
<evidence type="ECO:0000313" key="2">
    <source>
        <dbReference type="EMBL" id="KTD69792.1"/>
    </source>
</evidence>
<accession>A0A378L6A8</accession>
<dbReference type="AlphaFoldDB" id="A0A378L6A8"/>
<dbReference type="Proteomes" id="UP000054820">
    <property type="component" value="Unassembled WGS sequence"/>
</dbReference>
<feature type="region of interest" description="Disordered" evidence="1">
    <location>
        <begin position="820"/>
        <end position="847"/>
    </location>
</feature>
<gene>
    <name evidence="2" type="ORF">Lstg_3411</name>
    <name evidence="3" type="ORF">NCTC11991_00020</name>
</gene>
<dbReference type="OrthoDB" id="5635022at2"/>
<evidence type="ECO:0000313" key="5">
    <source>
        <dbReference type="Proteomes" id="UP000255110"/>
    </source>
</evidence>
<evidence type="ECO:0000313" key="4">
    <source>
        <dbReference type="Proteomes" id="UP000054820"/>
    </source>
</evidence>
<dbReference type="EMBL" id="UGOY01000001">
    <property type="protein sequence ID" value="STY21452.1"/>
    <property type="molecule type" value="Genomic_DNA"/>
</dbReference>
<dbReference type="EMBL" id="LNYZ01000044">
    <property type="protein sequence ID" value="KTD69792.1"/>
    <property type="molecule type" value="Genomic_DNA"/>
</dbReference>
<reference evidence="3 5" key="2">
    <citation type="submission" date="2018-06" db="EMBL/GenBank/DDBJ databases">
        <authorList>
            <consortium name="Pathogen Informatics"/>
            <person name="Doyle S."/>
        </authorList>
    </citation>
    <scope>NUCLEOTIDE SEQUENCE [LARGE SCALE GENOMIC DNA]</scope>
    <source>
        <strain evidence="3 5">NCTC11991</strain>
    </source>
</reference>
<organism evidence="3 5">
    <name type="scientific">Legionella steigerwaltii</name>
    <dbReference type="NCBI Taxonomy" id="460"/>
    <lineage>
        <taxon>Bacteria</taxon>
        <taxon>Pseudomonadati</taxon>
        <taxon>Pseudomonadota</taxon>
        <taxon>Gammaproteobacteria</taxon>
        <taxon>Legionellales</taxon>
        <taxon>Legionellaceae</taxon>
        <taxon>Legionella</taxon>
    </lineage>
</organism>